<organism evidence="4 5">
    <name type="scientific">Listeria grayi</name>
    <name type="common">Listeria murrayi</name>
    <dbReference type="NCBI Taxonomy" id="1641"/>
    <lineage>
        <taxon>Bacteria</taxon>
        <taxon>Bacillati</taxon>
        <taxon>Bacillota</taxon>
        <taxon>Bacilli</taxon>
        <taxon>Bacillales</taxon>
        <taxon>Listeriaceae</taxon>
        <taxon>Listeria</taxon>
    </lineage>
</organism>
<keyword evidence="2 4" id="KW-0378">Hydrolase</keyword>
<protein>
    <submittedName>
        <fullName evidence="4">Acetyl esterase</fullName>
        <ecNumber evidence="4">3.1.1.-</ecNumber>
    </submittedName>
</protein>
<dbReference type="EMBL" id="UGPG01000001">
    <property type="protein sequence ID" value="STY45090.1"/>
    <property type="molecule type" value="Genomic_DNA"/>
</dbReference>
<feature type="domain" description="BD-FAE-like" evidence="3">
    <location>
        <begin position="79"/>
        <end position="276"/>
    </location>
</feature>
<proteinExistence type="inferred from homology"/>
<dbReference type="PROSITE" id="PS01173">
    <property type="entry name" value="LIPASE_GDXG_HIS"/>
    <property type="match status" value="1"/>
</dbReference>
<dbReference type="EC" id="3.1.1.-" evidence="4"/>
<comment type="similarity">
    <text evidence="1">Belongs to the 'GDXG' lipolytic enzyme family.</text>
</comment>
<dbReference type="InterPro" id="IPR050300">
    <property type="entry name" value="GDXG_lipolytic_enzyme"/>
</dbReference>
<reference evidence="4 5" key="1">
    <citation type="submission" date="2018-06" db="EMBL/GenBank/DDBJ databases">
        <authorList>
            <consortium name="Pathogen Informatics"/>
            <person name="Doyle S."/>
        </authorList>
    </citation>
    <scope>NUCLEOTIDE SEQUENCE [LARGE SCALE GENOMIC DNA]</scope>
    <source>
        <strain evidence="5">NCTC 10815</strain>
    </source>
</reference>
<evidence type="ECO:0000256" key="1">
    <source>
        <dbReference type="ARBA" id="ARBA00010515"/>
    </source>
</evidence>
<evidence type="ECO:0000313" key="4">
    <source>
        <dbReference type="EMBL" id="STY45090.1"/>
    </source>
</evidence>
<dbReference type="PANTHER" id="PTHR48081">
    <property type="entry name" value="AB HYDROLASE SUPERFAMILY PROTEIN C4A8.06C"/>
    <property type="match status" value="1"/>
</dbReference>
<dbReference type="SUPFAM" id="SSF53474">
    <property type="entry name" value="alpha/beta-Hydrolases"/>
    <property type="match status" value="1"/>
</dbReference>
<dbReference type="GO" id="GO:0016787">
    <property type="term" value="F:hydrolase activity"/>
    <property type="evidence" value="ECO:0007669"/>
    <property type="project" value="UniProtKB-KW"/>
</dbReference>
<dbReference type="InterPro" id="IPR049492">
    <property type="entry name" value="BD-FAE-like_dom"/>
</dbReference>
<evidence type="ECO:0000313" key="5">
    <source>
        <dbReference type="Proteomes" id="UP000254879"/>
    </source>
</evidence>
<gene>
    <name evidence="4" type="primary">aes_1</name>
    <name evidence="4" type="ORF">NCTC10815_02465</name>
</gene>
<sequence>MKRKLWKISAWIIGILLGLVLLLFIAFQVSPRPGALIINHMFAAEVQIKDKPAYALAKNNTTVKSNRKYPSKFKQNDYDIYYPKNIKKPIPVIIWLHGGGYVGGDKSGMKEFATRMASDAKVAVVAINYEHAPASQYPNQVHQVDELIQTLQKDKVKDTQLDLSRIFFGGDSAGSQIALQYATIQTNNSYAKQMDMKQLIPSGHIKGTISYCGPVDLKQTALQHSKSRFMKFFVTTVAWSLIGTKDWKESDKLQEASLVAHVNKDFPPTYITDGNAYSFQEQGHALADRLKELDVPVAQLFYTSSKKEITHEYQFDYATKEAKKCYQETLQFVNRYKK</sequence>
<dbReference type="RefSeq" id="WP_003757535.1">
    <property type="nucleotide sequence ID" value="NZ_CABKNG010000002.1"/>
</dbReference>
<dbReference type="Gene3D" id="3.40.50.1820">
    <property type="entry name" value="alpha/beta hydrolase"/>
    <property type="match status" value="1"/>
</dbReference>
<accession>A0A378MFF3</accession>
<dbReference type="Pfam" id="PF20434">
    <property type="entry name" value="BD-FAE"/>
    <property type="match status" value="1"/>
</dbReference>
<dbReference type="Proteomes" id="UP000254879">
    <property type="component" value="Unassembled WGS sequence"/>
</dbReference>
<dbReference type="InterPro" id="IPR029058">
    <property type="entry name" value="AB_hydrolase_fold"/>
</dbReference>
<evidence type="ECO:0000256" key="2">
    <source>
        <dbReference type="ARBA" id="ARBA00022801"/>
    </source>
</evidence>
<name>A0A378MFF3_LISGR</name>
<evidence type="ECO:0000259" key="3">
    <source>
        <dbReference type="Pfam" id="PF20434"/>
    </source>
</evidence>
<dbReference type="InterPro" id="IPR002168">
    <property type="entry name" value="Lipase_GDXG_HIS_AS"/>
</dbReference>
<dbReference type="AlphaFoldDB" id="A0A378MFF3"/>